<dbReference type="Pfam" id="PF08281">
    <property type="entry name" value="Sigma70_r4_2"/>
    <property type="match status" value="1"/>
</dbReference>
<evidence type="ECO:0000256" key="2">
    <source>
        <dbReference type="ARBA" id="ARBA00023015"/>
    </source>
</evidence>
<dbReference type="GO" id="GO:0016987">
    <property type="term" value="F:sigma factor activity"/>
    <property type="evidence" value="ECO:0007669"/>
    <property type="project" value="UniProtKB-KW"/>
</dbReference>
<dbReference type="Gene3D" id="1.10.1740.10">
    <property type="match status" value="1"/>
</dbReference>
<evidence type="ECO:0000313" key="8">
    <source>
        <dbReference type="Proteomes" id="UP000190061"/>
    </source>
</evidence>
<evidence type="ECO:0000256" key="3">
    <source>
        <dbReference type="ARBA" id="ARBA00023082"/>
    </source>
</evidence>
<dbReference type="Pfam" id="PF04542">
    <property type="entry name" value="Sigma70_r2"/>
    <property type="match status" value="1"/>
</dbReference>
<dbReference type="AlphaFoldDB" id="A0A1T4QNS6"/>
<dbReference type="STRING" id="1122188.SAMN02745674_01742"/>
<evidence type="ECO:0000259" key="5">
    <source>
        <dbReference type="Pfam" id="PF04542"/>
    </source>
</evidence>
<dbReference type="CDD" id="cd06171">
    <property type="entry name" value="Sigma70_r4"/>
    <property type="match status" value="1"/>
</dbReference>
<accession>A0A1T4QNS6</accession>
<dbReference type="InterPro" id="IPR014284">
    <property type="entry name" value="RNA_pol_sigma-70_dom"/>
</dbReference>
<dbReference type="EMBL" id="FUXP01000005">
    <property type="protein sequence ID" value="SKA05423.1"/>
    <property type="molecule type" value="Genomic_DNA"/>
</dbReference>
<organism evidence="7 8">
    <name type="scientific">Lysobacter spongiicola DSM 21749</name>
    <dbReference type="NCBI Taxonomy" id="1122188"/>
    <lineage>
        <taxon>Bacteria</taxon>
        <taxon>Pseudomonadati</taxon>
        <taxon>Pseudomonadota</taxon>
        <taxon>Gammaproteobacteria</taxon>
        <taxon>Lysobacterales</taxon>
        <taxon>Lysobacteraceae</taxon>
        <taxon>Novilysobacter</taxon>
    </lineage>
</organism>
<gene>
    <name evidence="7" type="ORF">SAMN02745674_01742</name>
</gene>
<dbReference type="RefSeq" id="WP_078758312.1">
    <property type="nucleotide sequence ID" value="NZ_FUXP01000005.1"/>
</dbReference>
<dbReference type="OrthoDB" id="9780326at2"/>
<keyword evidence="8" id="KW-1185">Reference proteome</keyword>
<keyword evidence="3" id="KW-0731">Sigma factor</keyword>
<dbReference type="InterPro" id="IPR013324">
    <property type="entry name" value="RNA_pol_sigma_r3/r4-like"/>
</dbReference>
<dbReference type="InterPro" id="IPR013249">
    <property type="entry name" value="RNA_pol_sigma70_r4_t2"/>
</dbReference>
<proteinExistence type="inferred from homology"/>
<dbReference type="PANTHER" id="PTHR43133">
    <property type="entry name" value="RNA POLYMERASE ECF-TYPE SIGMA FACTO"/>
    <property type="match status" value="1"/>
</dbReference>
<dbReference type="InterPro" id="IPR039425">
    <property type="entry name" value="RNA_pol_sigma-70-like"/>
</dbReference>
<dbReference type="Gene3D" id="1.10.10.10">
    <property type="entry name" value="Winged helix-like DNA-binding domain superfamily/Winged helix DNA-binding domain"/>
    <property type="match status" value="1"/>
</dbReference>
<comment type="similarity">
    <text evidence="1">Belongs to the sigma-70 factor family. ECF subfamily.</text>
</comment>
<reference evidence="7 8" key="1">
    <citation type="submission" date="2017-02" db="EMBL/GenBank/DDBJ databases">
        <authorList>
            <person name="Peterson S.W."/>
        </authorList>
    </citation>
    <scope>NUCLEOTIDE SEQUENCE [LARGE SCALE GENOMIC DNA]</scope>
    <source>
        <strain evidence="7 8">DSM 21749</strain>
    </source>
</reference>
<sequence>MDNATSEPATIARRISAADSPQQRFAAMLEQHRGIVLRIAYGYCRHPEDRRDLVQDIGAQAWRAFPSFDDTRSRFSTWLYRVALNVAISQVRNAARHQRHHADLDDEAIAALPDPTGHGHDEGDAAIRQLYAVIDRLEPLDRALMLLYLDERSQREIAEILGISPSNVATRIHRLKQRLRGELA</sequence>
<dbReference type="PANTHER" id="PTHR43133:SF45">
    <property type="entry name" value="RNA POLYMERASE ECF-TYPE SIGMA FACTOR"/>
    <property type="match status" value="1"/>
</dbReference>
<evidence type="ECO:0000259" key="6">
    <source>
        <dbReference type="Pfam" id="PF08281"/>
    </source>
</evidence>
<dbReference type="NCBIfam" id="TIGR02937">
    <property type="entry name" value="sigma70-ECF"/>
    <property type="match status" value="1"/>
</dbReference>
<evidence type="ECO:0000256" key="4">
    <source>
        <dbReference type="ARBA" id="ARBA00023163"/>
    </source>
</evidence>
<feature type="domain" description="RNA polymerase sigma-70 region 2" evidence="5">
    <location>
        <begin position="29"/>
        <end position="96"/>
    </location>
</feature>
<dbReference type="Proteomes" id="UP000190061">
    <property type="component" value="Unassembled WGS sequence"/>
</dbReference>
<dbReference type="GO" id="GO:0003677">
    <property type="term" value="F:DNA binding"/>
    <property type="evidence" value="ECO:0007669"/>
    <property type="project" value="InterPro"/>
</dbReference>
<name>A0A1T4QNS6_9GAMM</name>
<keyword evidence="2" id="KW-0805">Transcription regulation</keyword>
<keyword evidence="4" id="KW-0804">Transcription</keyword>
<protein>
    <submittedName>
        <fullName evidence="7">RNA polymerase sigma-70 factor, ECF subfamily</fullName>
    </submittedName>
</protein>
<dbReference type="InterPro" id="IPR013325">
    <property type="entry name" value="RNA_pol_sigma_r2"/>
</dbReference>
<evidence type="ECO:0000256" key="1">
    <source>
        <dbReference type="ARBA" id="ARBA00010641"/>
    </source>
</evidence>
<evidence type="ECO:0000313" key="7">
    <source>
        <dbReference type="EMBL" id="SKA05423.1"/>
    </source>
</evidence>
<dbReference type="InterPro" id="IPR007627">
    <property type="entry name" value="RNA_pol_sigma70_r2"/>
</dbReference>
<dbReference type="SUPFAM" id="SSF88659">
    <property type="entry name" value="Sigma3 and sigma4 domains of RNA polymerase sigma factors"/>
    <property type="match status" value="1"/>
</dbReference>
<dbReference type="InterPro" id="IPR036388">
    <property type="entry name" value="WH-like_DNA-bd_sf"/>
</dbReference>
<dbReference type="SUPFAM" id="SSF88946">
    <property type="entry name" value="Sigma2 domain of RNA polymerase sigma factors"/>
    <property type="match status" value="1"/>
</dbReference>
<feature type="domain" description="RNA polymerase sigma factor 70 region 4 type 2" evidence="6">
    <location>
        <begin position="128"/>
        <end position="179"/>
    </location>
</feature>
<dbReference type="GO" id="GO:0006352">
    <property type="term" value="P:DNA-templated transcription initiation"/>
    <property type="evidence" value="ECO:0007669"/>
    <property type="project" value="InterPro"/>
</dbReference>